<gene>
    <name evidence="1" type="ORF">S03H2_34709</name>
</gene>
<comment type="caution">
    <text evidence="1">The sequence shown here is derived from an EMBL/GenBank/DDBJ whole genome shotgun (WGS) entry which is preliminary data.</text>
</comment>
<protein>
    <submittedName>
        <fullName evidence="1">Uncharacterized protein</fullName>
    </submittedName>
</protein>
<dbReference type="AlphaFoldDB" id="X1IJT3"/>
<proteinExistence type="predicted"/>
<reference evidence="1" key="1">
    <citation type="journal article" date="2014" name="Front. Microbiol.">
        <title>High frequency of phylogenetically diverse reductive dehalogenase-homologous genes in deep subseafloor sedimentary metagenomes.</title>
        <authorList>
            <person name="Kawai M."/>
            <person name="Futagami T."/>
            <person name="Toyoda A."/>
            <person name="Takaki Y."/>
            <person name="Nishi S."/>
            <person name="Hori S."/>
            <person name="Arai W."/>
            <person name="Tsubouchi T."/>
            <person name="Morono Y."/>
            <person name="Uchiyama I."/>
            <person name="Ito T."/>
            <person name="Fujiyama A."/>
            <person name="Inagaki F."/>
            <person name="Takami H."/>
        </authorList>
    </citation>
    <scope>NUCLEOTIDE SEQUENCE</scope>
    <source>
        <strain evidence="1">Expedition CK06-06</strain>
    </source>
</reference>
<organism evidence="1">
    <name type="scientific">marine sediment metagenome</name>
    <dbReference type="NCBI Taxonomy" id="412755"/>
    <lineage>
        <taxon>unclassified sequences</taxon>
        <taxon>metagenomes</taxon>
        <taxon>ecological metagenomes</taxon>
    </lineage>
</organism>
<accession>X1IJT3</accession>
<feature type="non-terminal residue" evidence="1">
    <location>
        <position position="1"/>
    </location>
</feature>
<sequence>FDIETILKQTENFIHKSVVHCSLRKTKTKIVGQII</sequence>
<name>X1IJT3_9ZZZZ</name>
<evidence type="ECO:0000313" key="1">
    <source>
        <dbReference type="EMBL" id="GAH57838.1"/>
    </source>
</evidence>
<dbReference type="EMBL" id="BARU01021196">
    <property type="protein sequence ID" value="GAH57838.1"/>
    <property type="molecule type" value="Genomic_DNA"/>
</dbReference>